<dbReference type="Proteomes" id="UP000297527">
    <property type="component" value="Unassembled WGS sequence"/>
</dbReference>
<reference evidence="1 2" key="1">
    <citation type="submission" date="2017-12" db="EMBL/GenBank/DDBJ databases">
        <title>Comparative genomics of Botrytis spp.</title>
        <authorList>
            <person name="Valero-Jimenez C.A."/>
            <person name="Tapia P."/>
            <person name="Veloso J."/>
            <person name="Silva-Moreno E."/>
            <person name="Staats M."/>
            <person name="Valdes J.H."/>
            <person name="Van Kan J.A.L."/>
        </authorList>
    </citation>
    <scope>NUCLEOTIDE SEQUENCE [LARGE SCALE GENOMIC DNA]</scope>
    <source>
        <strain evidence="1 2">MUCL11595</strain>
    </source>
</reference>
<accession>A0A4Z1HAA3</accession>
<organism evidence="1 2">
    <name type="scientific">Botryotinia convoluta</name>
    <dbReference type="NCBI Taxonomy" id="54673"/>
    <lineage>
        <taxon>Eukaryota</taxon>
        <taxon>Fungi</taxon>
        <taxon>Dikarya</taxon>
        <taxon>Ascomycota</taxon>
        <taxon>Pezizomycotina</taxon>
        <taxon>Leotiomycetes</taxon>
        <taxon>Helotiales</taxon>
        <taxon>Sclerotiniaceae</taxon>
        <taxon>Botryotinia</taxon>
    </lineage>
</organism>
<dbReference type="AlphaFoldDB" id="A0A4Z1HAA3"/>
<proteinExistence type="predicted"/>
<evidence type="ECO:0000313" key="1">
    <source>
        <dbReference type="EMBL" id="TGO45141.1"/>
    </source>
</evidence>
<dbReference type="OrthoDB" id="3554392at2759"/>
<keyword evidence="2" id="KW-1185">Reference proteome</keyword>
<evidence type="ECO:0000313" key="2">
    <source>
        <dbReference type="Proteomes" id="UP000297527"/>
    </source>
</evidence>
<name>A0A4Z1HAA3_9HELO</name>
<protein>
    <submittedName>
        <fullName evidence="1">Uncharacterized protein</fullName>
    </submittedName>
</protein>
<sequence>MEEMSPAELVANISKFDLAQTLHTIPIFQAQSDAVAIDLRRVRKFIRDLEEQARWSIENYQRASQKRRQILEPNLRKGLGNCERALMNFKKR</sequence>
<gene>
    <name evidence="1" type="ORF">BCON_0418g00040</name>
</gene>
<dbReference type="EMBL" id="PQXN01000416">
    <property type="protein sequence ID" value="TGO45141.1"/>
    <property type="molecule type" value="Genomic_DNA"/>
</dbReference>
<comment type="caution">
    <text evidence="1">The sequence shown here is derived from an EMBL/GenBank/DDBJ whole genome shotgun (WGS) entry which is preliminary data.</text>
</comment>